<dbReference type="Pfam" id="PF00237">
    <property type="entry name" value="Ribosomal_L22"/>
    <property type="match status" value="1"/>
</dbReference>
<accession>A0A1Y1BCZ8</accession>
<dbReference type="InterPro" id="IPR001063">
    <property type="entry name" value="Ribosomal_uL22"/>
</dbReference>
<dbReference type="GO" id="GO:0003735">
    <property type="term" value="F:structural constituent of ribosome"/>
    <property type="evidence" value="ECO:0007669"/>
    <property type="project" value="InterPro"/>
</dbReference>
<protein>
    <recommendedName>
        <fullName evidence="7 8">Large ribosomal subunit protein uL22c</fullName>
    </recommendedName>
</protein>
<name>A0A1Y1BCZ8_9CONI</name>
<dbReference type="PANTHER" id="PTHR13501:SF10">
    <property type="entry name" value="LARGE RIBOSOMAL SUBUNIT PROTEIN UL22M"/>
    <property type="match status" value="1"/>
</dbReference>
<dbReference type="EMBL" id="LC177555">
    <property type="protein sequence ID" value="BAX56268.1"/>
    <property type="molecule type" value="Genomic_DNA"/>
</dbReference>
<comment type="similarity">
    <text evidence="1 8 9">Belongs to the universal ribosomal protein uL22 family.</text>
</comment>
<dbReference type="Gene3D" id="3.90.470.10">
    <property type="entry name" value="Ribosomal protein L22/L17"/>
    <property type="match status" value="1"/>
</dbReference>
<proteinExistence type="inferred from homology"/>
<keyword evidence="5 8" id="KW-0689">Ribosomal protein</keyword>
<keyword evidence="6 8" id="KW-0687">Ribonucleoprotein</keyword>
<dbReference type="RefSeq" id="YP_009379740.1">
    <property type="nucleotide sequence ID" value="NC_034940.1"/>
</dbReference>
<dbReference type="SUPFAM" id="SSF54843">
    <property type="entry name" value="Ribosomal protein L22"/>
    <property type="match status" value="1"/>
</dbReference>
<dbReference type="InterPro" id="IPR047867">
    <property type="entry name" value="Ribosomal_uL22_bac/org-type"/>
</dbReference>
<dbReference type="GO" id="GO:0009507">
    <property type="term" value="C:chloroplast"/>
    <property type="evidence" value="ECO:0007669"/>
    <property type="project" value="UniProtKB-SubCell"/>
</dbReference>
<dbReference type="HAMAP" id="MF_01331_B">
    <property type="entry name" value="Ribosomal_uL22_B"/>
    <property type="match status" value="1"/>
</dbReference>
<evidence type="ECO:0000256" key="4">
    <source>
        <dbReference type="ARBA" id="ARBA00022884"/>
    </source>
</evidence>
<evidence type="ECO:0000256" key="5">
    <source>
        <dbReference type="ARBA" id="ARBA00022980"/>
    </source>
</evidence>
<dbReference type="InterPro" id="IPR036394">
    <property type="entry name" value="Ribosomal_uL22_sf"/>
</dbReference>
<dbReference type="GO" id="GO:0006412">
    <property type="term" value="P:translation"/>
    <property type="evidence" value="ECO:0007669"/>
    <property type="project" value="UniProtKB-UniRule"/>
</dbReference>
<geneLocation type="chloroplast" evidence="11"/>
<dbReference type="GO" id="GO:0019843">
    <property type="term" value="F:rRNA binding"/>
    <property type="evidence" value="ECO:0007669"/>
    <property type="project" value="UniProtKB-UniRule"/>
</dbReference>
<evidence type="ECO:0000313" key="11">
    <source>
        <dbReference type="EMBL" id="BAX56268.1"/>
    </source>
</evidence>
<gene>
    <name evidence="8 11" type="primary">rpl22</name>
</gene>
<comment type="function">
    <text evidence="8 10">This protein binds specifically to 23S rRNA.</text>
</comment>
<dbReference type="GeneID" id="32958333"/>
<keyword evidence="4 8" id="KW-0694">RNA-binding</keyword>
<comment type="subcellular location">
    <subcellularLocation>
        <location evidence="8 10">Plastid</location>
        <location evidence="8 10">Chloroplast</location>
    </subcellularLocation>
</comment>
<dbReference type="InterPro" id="IPR005727">
    <property type="entry name" value="Ribosomal_uL22_bac/chlpt-type"/>
</dbReference>
<organism evidence="11">
    <name type="scientific">Callitris rhomboidea</name>
    <dbReference type="NCBI Taxonomy" id="13383"/>
    <lineage>
        <taxon>Eukaryota</taxon>
        <taxon>Viridiplantae</taxon>
        <taxon>Streptophyta</taxon>
        <taxon>Embryophyta</taxon>
        <taxon>Tracheophyta</taxon>
        <taxon>Spermatophyta</taxon>
        <taxon>Pinopsida</taxon>
        <taxon>Pinidae</taxon>
        <taxon>Conifers II</taxon>
        <taxon>Cupressales</taxon>
        <taxon>Cupressaceae</taxon>
        <taxon>Callitris</taxon>
    </lineage>
</organism>
<dbReference type="PANTHER" id="PTHR13501">
    <property type="entry name" value="CHLOROPLAST 50S RIBOSOMAL PROTEIN L22-RELATED"/>
    <property type="match status" value="1"/>
</dbReference>
<evidence type="ECO:0000256" key="6">
    <source>
        <dbReference type="ARBA" id="ARBA00023274"/>
    </source>
</evidence>
<reference evidence="11" key="1">
    <citation type="journal article" date="2016" name="Genome Biol. Evol.">
        <title>Large-Scale Comparative Analysis Reveals the Mechanisms Driving Plastomic Compaction, Reduction, and Inversions in Conifers II (Cupressophytes).</title>
        <authorList>
            <person name="Wu C.-S."/>
            <person name="Chaw S.-M."/>
        </authorList>
    </citation>
    <scope>NUCLEOTIDE SEQUENCE</scope>
</reference>
<sequence>MLISYLLGKLRLDDNGNPGLEIFIPKTSRVFKHVDMSVDKARRVAHILPNSTYIQAVAKLSYLPYRACKPILKILRSAALNLYQNNNIDFYQNSKSHVKKSDFSNLFVLSAEVTKGPILKRLQPRARGRGYPIKKSTSFITITLGFYKCYERDQDIWKEDYINNIYYKKLHNWMLKKKKINHLSHLYRKWGLIPETEMGPVMPKRSIIYYIQRKYSNYYDYNNYDDYFKELEKE</sequence>
<dbReference type="GO" id="GO:0015934">
    <property type="term" value="C:large ribosomal subunit"/>
    <property type="evidence" value="ECO:0007669"/>
    <property type="project" value="InterPro"/>
</dbReference>
<evidence type="ECO:0000256" key="9">
    <source>
        <dbReference type="RuleBase" id="RU004005"/>
    </source>
</evidence>
<evidence type="ECO:0000256" key="2">
    <source>
        <dbReference type="ARBA" id="ARBA00022640"/>
    </source>
</evidence>
<evidence type="ECO:0000256" key="1">
    <source>
        <dbReference type="ARBA" id="ARBA00009451"/>
    </source>
</evidence>
<dbReference type="AlphaFoldDB" id="A0A1Y1BCZ8"/>
<evidence type="ECO:0000256" key="3">
    <source>
        <dbReference type="ARBA" id="ARBA00022730"/>
    </source>
</evidence>
<keyword evidence="2 11" id="KW-0934">Plastid</keyword>
<reference evidence="11" key="2">
    <citation type="submission" date="2016-08" db="EMBL/GenBank/DDBJ databases">
        <authorList>
            <person name="Seilhamer J.J."/>
        </authorList>
    </citation>
    <scope>NUCLEOTIDE SEQUENCE</scope>
</reference>
<evidence type="ECO:0000256" key="10">
    <source>
        <dbReference type="RuleBase" id="RU004009"/>
    </source>
</evidence>
<comment type="subunit">
    <text evidence="8">Part of the 50S ribosomal subunit.</text>
</comment>
<evidence type="ECO:0000256" key="8">
    <source>
        <dbReference type="HAMAP-Rule" id="MF_01331"/>
    </source>
</evidence>
<keyword evidence="11" id="KW-0150">Chloroplast</keyword>
<dbReference type="CDD" id="cd00336">
    <property type="entry name" value="Ribosomal_L22"/>
    <property type="match status" value="1"/>
</dbReference>
<keyword evidence="3 8" id="KW-0699">rRNA-binding</keyword>
<comment type="function">
    <text evidence="8 10">The globular domain of the protein is located near the polypeptide exit tunnel on the outside of the subunit, while an extended beta-hairpin is found that lines the wall of the exit tunnel in the center of the 70S ribosome.</text>
</comment>
<evidence type="ECO:0000256" key="7">
    <source>
        <dbReference type="ARBA" id="ARBA00035285"/>
    </source>
</evidence>